<keyword evidence="2" id="KW-1185">Reference proteome</keyword>
<comment type="caution">
    <text evidence="1">The sequence shown here is derived from an EMBL/GenBank/DDBJ whole genome shotgun (WGS) entry which is preliminary data.</text>
</comment>
<evidence type="ECO:0000313" key="1">
    <source>
        <dbReference type="EMBL" id="GAA3510654.1"/>
    </source>
</evidence>
<organism evidence="1 2">
    <name type="scientific">Aquimarina addita</name>
    <dbReference type="NCBI Taxonomy" id="870485"/>
    <lineage>
        <taxon>Bacteria</taxon>
        <taxon>Pseudomonadati</taxon>
        <taxon>Bacteroidota</taxon>
        <taxon>Flavobacteriia</taxon>
        <taxon>Flavobacteriales</taxon>
        <taxon>Flavobacteriaceae</taxon>
        <taxon>Aquimarina</taxon>
    </lineage>
</organism>
<sequence length="310" mass="35865">MFFHFVSAQVYTVLDAVQKTPISYATISFGNGNGLFADADGVFEFSKKRYPDIDSLYISALGHRELGLSVTKLPKNIFLTQDIAELQEVIVKSENLGKYKTKKQSAILHDDYFKCWLPTVESEIAVFFPRDPLKSTKVASVYIPVMMESSKNPSGNKQSFSTLFKMQFYQNNDGVPGKRLANEDIIFRITNKNKSNYELNILDYKVFIPKEGFFISVQVLGYTDKEGKLQHTKKYHEVETRKGIVKIPTTFRPLLPFTNKIKNNITFSRRIFFRNRTWQRFDKEYSENNTLIQSGHMNYGMGLKMHVYDK</sequence>
<proteinExistence type="predicted"/>
<gene>
    <name evidence="1" type="ORF">GCM10022393_25260</name>
</gene>
<protein>
    <submittedName>
        <fullName evidence="1">Uncharacterized protein</fullName>
    </submittedName>
</protein>
<dbReference type="Proteomes" id="UP001500459">
    <property type="component" value="Unassembled WGS sequence"/>
</dbReference>
<accession>A0ABP6UPP8</accession>
<evidence type="ECO:0000313" key="2">
    <source>
        <dbReference type="Proteomes" id="UP001500459"/>
    </source>
</evidence>
<dbReference type="EMBL" id="BAABCW010000010">
    <property type="protein sequence ID" value="GAA3510654.1"/>
    <property type="molecule type" value="Genomic_DNA"/>
</dbReference>
<name>A0ABP6UPP8_9FLAO</name>
<reference evidence="2" key="1">
    <citation type="journal article" date="2019" name="Int. J. Syst. Evol. Microbiol.">
        <title>The Global Catalogue of Microorganisms (GCM) 10K type strain sequencing project: providing services to taxonomists for standard genome sequencing and annotation.</title>
        <authorList>
            <consortium name="The Broad Institute Genomics Platform"/>
            <consortium name="The Broad Institute Genome Sequencing Center for Infectious Disease"/>
            <person name="Wu L."/>
            <person name="Ma J."/>
        </authorList>
    </citation>
    <scope>NUCLEOTIDE SEQUENCE [LARGE SCALE GENOMIC DNA]</scope>
    <source>
        <strain evidence="2">JCM 17106</strain>
    </source>
</reference>